<name>A0ABW2KVL8_9PROT</name>
<protein>
    <recommendedName>
        <fullName evidence="3">PIN domain-containing protein</fullName>
    </recommendedName>
</protein>
<evidence type="ECO:0000313" key="1">
    <source>
        <dbReference type="EMBL" id="MFC7334087.1"/>
    </source>
</evidence>
<dbReference type="Gene3D" id="3.40.50.1010">
    <property type="entry name" value="5'-nuclease"/>
    <property type="match status" value="1"/>
</dbReference>
<dbReference type="EMBL" id="JBHTCM010000012">
    <property type="protein sequence ID" value="MFC7334087.1"/>
    <property type="molecule type" value="Genomic_DNA"/>
</dbReference>
<comment type="caution">
    <text evidence="1">The sequence shown here is derived from an EMBL/GenBank/DDBJ whole genome shotgun (WGS) entry which is preliminary data.</text>
</comment>
<reference evidence="2" key="1">
    <citation type="journal article" date="2019" name="Int. J. Syst. Evol. Microbiol.">
        <title>The Global Catalogue of Microorganisms (GCM) 10K type strain sequencing project: providing services to taxonomists for standard genome sequencing and annotation.</title>
        <authorList>
            <consortium name="The Broad Institute Genomics Platform"/>
            <consortium name="The Broad Institute Genome Sequencing Center for Infectious Disease"/>
            <person name="Wu L."/>
            <person name="Ma J."/>
        </authorList>
    </citation>
    <scope>NUCLEOTIDE SEQUENCE [LARGE SCALE GENOMIC DNA]</scope>
    <source>
        <strain evidence="2">CGMCC 1.16275</strain>
    </source>
</reference>
<accession>A0ABW2KVL8</accession>
<organism evidence="1 2">
    <name type="scientific">Rhodocista pekingensis</name>
    <dbReference type="NCBI Taxonomy" id="201185"/>
    <lineage>
        <taxon>Bacteria</taxon>
        <taxon>Pseudomonadati</taxon>
        <taxon>Pseudomonadota</taxon>
        <taxon>Alphaproteobacteria</taxon>
        <taxon>Rhodospirillales</taxon>
        <taxon>Azospirillaceae</taxon>
        <taxon>Rhodocista</taxon>
    </lineage>
</organism>
<dbReference type="RefSeq" id="WP_377359636.1">
    <property type="nucleotide sequence ID" value="NZ_JBHTCM010000012.1"/>
</dbReference>
<dbReference type="Proteomes" id="UP001596456">
    <property type="component" value="Unassembled WGS sequence"/>
</dbReference>
<sequence>MVVFDTTTLLVLIAPPDLVRVMAPGNRPVPDARERLDYLVARLQTDKTKISIPTPALSEALVRAGRAGLAYVEKLSKSAAFSIDSFDILAAQEAAIMCSEARAAGDKRGGAQGDWQKVKVDRQIVAIAKVRRAATIYSNDADIRAMAPSAGLSVVGLEELPLPPTPPKRDMPLLDYMTDANG</sequence>
<evidence type="ECO:0000313" key="2">
    <source>
        <dbReference type="Proteomes" id="UP001596456"/>
    </source>
</evidence>
<gene>
    <name evidence="1" type="ORF">ACFQPS_13020</name>
</gene>
<keyword evidence="2" id="KW-1185">Reference proteome</keyword>
<evidence type="ECO:0008006" key="3">
    <source>
        <dbReference type="Google" id="ProtNLM"/>
    </source>
</evidence>
<proteinExistence type="predicted"/>